<evidence type="ECO:0000256" key="4">
    <source>
        <dbReference type="ARBA" id="ARBA00022692"/>
    </source>
</evidence>
<dbReference type="GO" id="GO:0005886">
    <property type="term" value="C:plasma membrane"/>
    <property type="evidence" value="ECO:0007669"/>
    <property type="project" value="UniProtKB-SubCell"/>
</dbReference>
<dbReference type="STRING" id="1006576.DTL3_0682"/>
<evidence type="ECO:0000256" key="2">
    <source>
        <dbReference type="ARBA" id="ARBA00005262"/>
    </source>
</evidence>
<feature type="transmembrane region" description="Helical" evidence="7">
    <location>
        <begin position="111"/>
        <end position="132"/>
    </location>
</feature>
<evidence type="ECO:0000313" key="8">
    <source>
        <dbReference type="EMBL" id="CEP77992.1"/>
    </source>
</evidence>
<feature type="transmembrane region" description="Helical" evidence="7">
    <location>
        <begin position="74"/>
        <end position="99"/>
    </location>
</feature>
<dbReference type="OrthoDB" id="9788907at2"/>
<reference evidence="9" key="1">
    <citation type="submission" date="2014-11" db="EMBL/GenBank/DDBJ databases">
        <authorList>
            <person name="Wibberg D."/>
        </authorList>
    </citation>
    <scope>NUCLEOTIDE SEQUENCE [LARGE SCALE GENOMIC DNA]</scope>
    <source>
        <strain evidence="9">L3</strain>
    </source>
</reference>
<protein>
    <submittedName>
        <fullName evidence="8">Chromate transporter</fullName>
    </submittedName>
</protein>
<dbReference type="Pfam" id="PF02417">
    <property type="entry name" value="Chromate_transp"/>
    <property type="match status" value="1"/>
</dbReference>
<dbReference type="GO" id="GO:0015109">
    <property type="term" value="F:chromate transmembrane transporter activity"/>
    <property type="evidence" value="ECO:0007669"/>
    <property type="project" value="InterPro"/>
</dbReference>
<evidence type="ECO:0000256" key="5">
    <source>
        <dbReference type="ARBA" id="ARBA00022989"/>
    </source>
</evidence>
<gene>
    <name evidence="8" type="primary">chrA</name>
    <name evidence="8" type="ORF">DTL3_0682</name>
</gene>
<dbReference type="InterPro" id="IPR003370">
    <property type="entry name" value="Chromate_transpt"/>
</dbReference>
<dbReference type="PATRIC" id="fig|1006576.9.peg.662"/>
<keyword evidence="9" id="KW-1185">Reference proteome</keyword>
<keyword evidence="6 7" id="KW-0472">Membrane</keyword>
<comment type="subcellular location">
    <subcellularLocation>
        <location evidence="1">Cell membrane</location>
        <topology evidence="1">Multi-pass membrane protein</topology>
    </subcellularLocation>
</comment>
<accession>A0A0C7NQ04</accession>
<dbReference type="InterPro" id="IPR052518">
    <property type="entry name" value="CHR_Transporter"/>
</dbReference>
<keyword evidence="4 7" id="KW-0812">Transmembrane</keyword>
<evidence type="ECO:0000256" key="6">
    <source>
        <dbReference type="ARBA" id="ARBA00023136"/>
    </source>
</evidence>
<dbReference type="KEGG" id="dtn:DTL3_0682"/>
<dbReference type="EMBL" id="LN824141">
    <property type="protein sequence ID" value="CEP77992.1"/>
    <property type="molecule type" value="Genomic_DNA"/>
</dbReference>
<name>A0A0C7NQ04_DEFTU</name>
<sequence>MKELWELFKVFAQIGVLTFGGGYAMLPMIQEEIVDKRGWATDEEILDYYAIGQSTPGIISVNTATFIGYKRKGILGAIVATLGIVFPSIVIITVIAIFFDQFEHYQIVQHAFAGIRVAVAALILNAIISMWQKAIKDYLGIIIFLLSFSVVAFLDISPIWVVIISFLVGVIIKGKKVDSK</sequence>
<dbReference type="RefSeq" id="WP_045087527.1">
    <property type="nucleotide sequence ID" value="NZ_LN824141.1"/>
</dbReference>
<dbReference type="HOGENOM" id="CLU_018106_1_0_0"/>
<evidence type="ECO:0000256" key="7">
    <source>
        <dbReference type="SAM" id="Phobius"/>
    </source>
</evidence>
<feature type="transmembrane region" description="Helical" evidence="7">
    <location>
        <begin position="7"/>
        <end position="26"/>
    </location>
</feature>
<dbReference type="PANTHER" id="PTHR43663">
    <property type="entry name" value="CHROMATE TRANSPORT PROTEIN-RELATED"/>
    <property type="match status" value="1"/>
</dbReference>
<evidence type="ECO:0000256" key="1">
    <source>
        <dbReference type="ARBA" id="ARBA00004651"/>
    </source>
</evidence>
<dbReference type="PANTHER" id="PTHR43663:SF1">
    <property type="entry name" value="CHROMATE TRANSPORTER"/>
    <property type="match status" value="1"/>
</dbReference>
<proteinExistence type="inferred from homology"/>
<evidence type="ECO:0000313" key="9">
    <source>
        <dbReference type="Proteomes" id="UP000032809"/>
    </source>
</evidence>
<dbReference type="AlphaFoldDB" id="A0A0C7NQ04"/>
<organism evidence="8 9">
    <name type="scientific">Defluviitoga tunisiensis</name>
    <dbReference type="NCBI Taxonomy" id="1006576"/>
    <lineage>
        <taxon>Bacteria</taxon>
        <taxon>Thermotogati</taxon>
        <taxon>Thermotogota</taxon>
        <taxon>Thermotogae</taxon>
        <taxon>Petrotogales</taxon>
        <taxon>Petrotogaceae</taxon>
        <taxon>Defluviitoga</taxon>
    </lineage>
</organism>
<feature type="transmembrane region" description="Helical" evidence="7">
    <location>
        <begin position="138"/>
        <end position="171"/>
    </location>
</feature>
<keyword evidence="5 7" id="KW-1133">Transmembrane helix</keyword>
<keyword evidence="3" id="KW-1003">Cell membrane</keyword>
<dbReference type="Proteomes" id="UP000032809">
    <property type="component" value="Chromosome I"/>
</dbReference>
<evidence type="ECO:0000256" key="3">
    <source>
        <dbReference type="ARBA" id="ARBA00022475"/>
    </source>
</evidence>
<comment type="similarity">
    <text evidence="2">Belongs to the chromate ion transporter (CHR) (TC 2.A.51) family.</text>
</comment>